<organism evidence="3 4">
    <name type="scientific">Flavobacterium granuli</name>
    <dbReference type="NCBI Taxonomy" id="280093"/>
    <lineage>
        <taxon>Bacteria</taxon>
        <taxon>Pseudomonadati</taxon>
        <taxon>Bacteroidota</taxon>
        <taxon>Flavobacteriia</taxon>
        <taxon>Flavobacteriales</taxon>
        <taxon>Flavobacteriaceae</taxon>
        <taxon>Flavobacterium</taxon>
    </lineage>
</organism>
<dbReference type="AlphaFoldDB" id="A0A1M5S9L0"/>
<evidence type="ECO:0000313" key="3">
    <source>
        <dbReference type="EMBL" id="SHH35322.1"/>
    </source>
</evidence>
<dbReference type="InterPro" id="IPR027417">
    <property type="entry name" value="P-loop_NTPase"/>
</dbReference>
<dbReference type="PANTHER" id="PTHR42957">
    <property type="entry name" value="HELICASE MJ1565-RELATED"/>
    <property type="match status" value="1"/>
</dbReference>
<dbReference type="Gene3D" id="3.40.50.300">
    <property type="entry name" value="P-loop containing nucleotide triphosphate hydrolases"/>
    <property type="match status" value="2"/>
</dbReference>
<name>A0A1M5S9L0_9FLAO</name>
<evidence type="ECO:0000313" key="2">
    <source>
        <dbReference type="EMBL" id="PRZ21262.1"/>
    </source>
</evidence>
<evidence type="ECO:0000259" key="1">
    <source>
        <dbReference type="Pfam" id="PF01935"/>
    </source>
</evidence>
<dbReference type="PANTHER" id="PTHR42957:SF1">
    <property type="entry name" value="HELICASE MJ1565-RELATED"/>
    <property type="match status" value="1"/>
</dbReference>
<dbReference type="STRING" id="280093.SAMN05443373_111115"/>
<dbReference type="OrthoDB" id="1356651at2"/>
<proteinExistence type="predicted"/>
<dbReference type="InterPro" id="IPR038472">
    <property type="entry name" value="DndE_sf"/>
</dbReference>
<reference evidence="4" key="2">
    <citation type="submission" date="2016-11" db="EMBL/GenBank/DDBJ databases">
        <authorList>
            <person name="Varghese N."/>
            <person name="Submissions S."/>
        </authorList>
    </citation>
    <scope>NUCLEOTIDE SEQUENCE [LARGE SCALE GENOMIC DNA]</scope>
    <source>
        <strain evidence="4">DSM 19729</strain>
    </source>
</reference>
<reference evidence="2 5" key="3">
    <citation type="submission" date="2018-03" db="EMBL/GenBank/DDBJ databases">
        <title>Genomic Encyclopedia of Archaeal and Bacterial Type Strains, Phase II (KMG-II): from individual species to whole genera.</title>
        <authorList>
            <person name="Goeker M."/>
        </authorList>
    </citation>
    <scope>NUCLEOTIDE SEQUENCE [LARGE SCALE GENOMIC DNA]</scope>
    <source>
        <strain evidence="2 5">DSM 17797</strain>
    </source>
</reference>
<dbReference type="Gene3D" id="1.10.1220.160">
    <property type="entry name" value="DNA sulphur modification protein DndE"/>
    <property type="match status" value="1"/>
</dbReference>
<dbReference type="EMBL" id="PVUB01000009">
    <property type="protein sequence ID" value="PRZ21262.1"/>
    <property type="molecule type" value="Genomic_DNA"/>
</dbReference>
<dbReference type="InterPro" id="IPR008571">
    <property type="entry name" value="HerA-like"/>
</dbReference>
<dbReference type="SUPFAM" id="SSF52540">
    <property type="entry name" value="P-loop containing nucleoside triphosphate hydrolases"/>
    <property type="match status" value="1"/>
</dbReference>
<reference evidence="3" key="1">
    <citation type="submission" date="2016-11" db="EMBL/GenBank/DDBJ databases">
        <authorList>
            <person name="Jaros S."/>
            <person name="Januszkiewicz K."/>
            <person name="Wedrychowicz H."/>
        </authorList>
    </citation>
    <scope>NUCLEOTIDE SEQUENCE [LARGE SCALE GENOMIC DNA]</scope>
    <source>
        <strain evidence="3">DSM 19729</strain>
    </source>
</reference>
<dbReference type="RefSeq" id="WP_072945266.1">
    <property type="nucleotide sequence ID" value="NZ_FQWO01000011.1"/>
</dbReference>
<evidence type="ECO:0000313" key="4">
    <source>
        <dbReference type="Proteomes" id="UP000184384"/>
    </source>
</evidence>
<dbReference type="InterPro" id="IPR014969">
    <property type="entry name" value="DNA_S_DndE"/>
</dbReference>
<sequence length="522" mass="60046">MRIKISKENDELLYKLKTLYNFKNEGIVPRIAFSYSLLSGKIFDIENEVMPSSDGKEFRDDKALFGTIIGDSSNTIIFKSILDQHYNKNTFEEEFSKLFKLHLNHGLNIWNDKIEKSNISKGDHIDILLTAINKGLLMRSSNVHITNQNESQNNILKINSSNKPIELCFGTDLDGNSIKVKINDETEYTSRHFGIAGTTGSGKTQFVFDLIYQISKQTDYELKYTFFDFKGTDTKEKLDSFLYITKSTFIDVNHQNGFPFSPLKNYDLSNQNYIESFASDLRTFFKSIGQVQSASLVREIKDYYFENNEAPTLDELLETILEKNKGKFDTTTSVIQQLINSGIYNESETYSIFNQSTYISMPSEVTKEIKQFVTFNLLKYMYDSIKKSGDTIVTNNIKELKHIIVIDEAQNFLQHKNARPVIESMLRELRSMGIIIILIAQETQDFIYSDFNFMSQIQFPICANVNDKSSKRIIPFLGSVNSEVKLNTQLSKLDSGKGLINIGEPKLIELRQFWKTKKEENI</sequence>
<protein>
    <submittedName>
        <fullName evidence="3">DNA sulfur modification protein DndE</fullName>
    </submittedName>
</protein>
<dbReference type="Pfam" id="PF01935">
    <property type="entry name" value="DUF87"/>
    <property type="match status" value="1"/>
</dbReference>
<dbReference type="Pfam" id="PF08870">
    <property type="entry name" value="DndE"/>
    <property type="match status" value="1"/>
</dbReference>
<evidence type="ECO:0000313" key="5">
    <source>
        <dbReference type="Proteomes" id="UP000237771"/>
    </source>
</evidence>
<dbReference type="InterPro" id="IPR002789">
    <property type="entry name" value="HerA_central"/>
</dbReference>
<dbReference type="Proteomes" id="UP000184384">
    <property type="component" value="Unassembled WGS sequence"/>
</dbReference>
<dbReference type="Pfam" id="PF12846">
    <property type="entry name" value="AAA_10"/>
    <property type="match status" value="1"/>
</dbReference>
<accession>A0A1M5S9L0</accession>
<gene>
    <name evidence="2" type="ORF">BC624_109115</name>
    <name evidence="3" type="ORF">SAMN05443373_111115</name>
</gene>
<dbReference type="Proteomes" id="UP000237771">
    <property type="component" value="Unassembled WGS sequence"/>
</dbReference>
<feature type="domain" description="Helicase HerA central" evidence="1">
    <location>
        <begin position="169"/>
        <end position="378"/>
    </location>
</feature>
<keyword evidence="5" id="KW-1185">Reference proteome</keyword>
<dbReference type="EMBL" id="FQWO01000011">
    <property type="protein sequence ID" value="SHH35322.1"/>
    <property type="molecule type" value="Genomic_DNA"/>
</dbReference>